<evidence type="ECO:0000313" key="1">
    <source>
        <dbReference type="EMBL" id="PZA19013.1"/>
    </source>
</evidence>
<name>A0A323V4J1_9ACTN</name>
<keyword evidence="2" id="KW-1185">Reference proteome</keyword>
<dbReference type="EMBL" id="QKNV01000474">
    <property type="protein sequence ID" value="PZA19013.1"/>
    <property type="molecule type" value="Genomic_DNA"/>
</dbReference>
<dbReference type="AlphaFoldDB" id="A0A323V4J1"/>
<gene>
    <name evidence="1" type="ORF">DMO24_23005</name>
</gene>
<reference evidence="1 2" key="1">
    <citation type="submission" date="2018-06" db="EMBL/GenBank/DDBJ databases">
        <title>Draft genome sequence of Modestobacter versicolor CP153-2.</title>
        <authorList>
            <person name="Gundlapally S.R."/>
        </authorList>
    </citation>
    <scope>NUCLEOTIDE SEQUENCE [LARGE SCALE GENOMIC DNA]</scope>
    <source>
        <strain evidence="1 2">CP153-2</strain>
    </source>
</reference>
<comment type="caution">
    <text evidence="1">The sequence shown here is derived from an EMBL/GenBank/DDBJ whole genome shotgun (WGS) entry which is preliminary data.</text>
</comment>
<feature type="non-terminal residue" evidence="1">
    <location>
        <position position="51"/>
    </location>
</feature>
<dbReference type="Proteomes" id="UP000247602">
    <property type="component" value="Unassembled WGS sequence"/>
</dbReference>
<accession>A0A323V4J1</accession>
<keyword evidence="1" id="KW-0378">Hydrolase</keyword>
<organism evidence="1 2">
    <name type="scientific">Modestobacter versicolor</name>
    <dbReference type="NCBI Taxonomy" id="429133"/>
    <lineage>
        <taxon>Bacteria</taxon>
        <taxon>Bacillati</taxon>
        <taxon>Actinomycetota</taxon>
        <taxon>Actinomycetes</taxon>
        <taxon>Geodermatophilales</taxon>
        <taxon>Geodermatophilaceae</taxon>
        <taxon>Modestobacter</taxon>
    </lineage>
</organism>
<dbReference type="GO" id="GO:0016787">
    <property type="term" value="F:hydrolase activity"/>
    <property type="evidence" value="ECO:0007669"/>
    <property type="project" value="UniProtKB-KW"/>
</dbReference>
<protein>
    <submittedName>
        <fullName evidence="1">Amidohydrolase</fullName>
    </submittedName>
</protein>
<sequence length="51" mass="5629">MPPGEPDPALETWFDRLSAAVAEELPAAVELRHRLHADPRLSGEEQDMSCS</sequence>
<evidence type="ECO:0000313" key="2">
    <source>
        <dbReference type="Proteomes" id="UP000247602"/>
    </source>
</evidence>
<proteinExistence type="predicted"/>